<evidence type="ECO:0008006" key="4">
    <source>
        <dbReference type="Google" id="ProtNLM"/>
    </source>
</evidence>
<dbReference type="PANTHER" id="PTHR30244">
    <property type="entry name" value="TRANSAMINASE"/>
    <property type="match status" value="1"/>
</dbReference>
<dbReference type="GO" id="GO:0000271">
    <property type="term" value="P:polysaccharide biosynthetic process"/>
    <property type="evidence" value="ECO:0007669"/>
    <property type="project" value="TreeGrafter"/>
</dbReference>
<sequence length="119" mass="12363">MSELPANTVTEPIPHCDLLAGVNPLRAEILAAVARVVDSGWYILGREVEQFEREFAEFHGAGSAVGVANGTDALCLALRACGLQPGDAVVTVSHTAVATVAAIEQGGFVPVLADIDPQR</sequence>
<reference evidence="2 3" key="2">
    <citation type="submission" date="2019-08" db="EMBL/GenBank/DDBJ databases">
        <authorList>
            <person name="Henke P."/>
        </authorList>
    </citation>
    <scope>NUCLEOTIDE SEQUENCE [LARGE SCALE GENOMIC DNA]</scope>
    <source>
        <strain evidence="2">Phe10_nw2017</strain>
    </source>
</reference>
<evidence type="ECO:0000313" key="3">
    <source>
        <dbReference type="Proteomes" id="UP000321083"/>
    </source>
</evidence>
<gene>
    <name evidence="2" type="ORF">E3A20_24040</name>
</gene>
<dbReference type="SUPFAM" id="SSF53383">
    <property type="entry name" value="PLP-dependent transferases"/>
    <property type="match status" value="1"/>
</dbReference>
<reference evidence="2 3" key="1">
    <citation type="submission" date="2019-08" db="EMBL/GenBank/DDBJ databases">
        <title>100 year-old enigma solved: identification of Planctomyces bekefii, the type genus and species of the phylum Planctomycetes.</title>
        <authorList>
            <person name="Svetlana D.N."/>
            <person name="Overmann J."/>
        </authorList>
    </citation>
    <scope>NUCLEOTIDE SEQUENCE [LARGE SCALE GENOMIC DNA]</scope>
    <source>
        <strain evidence="2">Phe10_nw2017</strain>
    </source>
</reference>
<dbReference type="PANTHER" id="PTHR30244:SF36">
    <property type="entry name" value="3-OXO-GLUCOSE-6-PHOSPHATE:GLUTAMATE AMINOTRANSFERASE"/>
    <property type="match status" value="1"/>
</dbReference>
<accession>A0A5C6M2Z6</accession>
<proteinExistence type="predicted"/>
<dbReference type="AlphaFoldDB" id="A0A5C6M2Z6"/>
<protein>
    <recommendedName>
        <fullName evidence="4">Erythromycin biosynthesis sensory transduction protein eryC1</fullName>
    </recommendedName>
</protein>
<dbReference type="GO" id="GO:0008483">
    <property type="term" value="F:transaminase activity"/>
    <property type="evidence" value="ECO:0007669"/>
    <property type="project" value="TreeGrafter"/>
</dbReference>
<dbReference type="InterPro" id="IPR015424">
    <property type="entry name" value="PyrdxlP-dep_Trfase"/>
</dbReference>
<comment type="caution">
    <text evidence="2">The sequence shown here is derived from an EMBL/GenBank/DDBJ whole genome shotgun (WGS) entry which is preliminary data.</text>
</comment>
<dbReference type="Proteomes" id="UP000321083">
    <property type="component" value="Unassembled WGS sequence"/>
</dbReference>
<organism evidence="2 3">
    <name type="scientific">Planctomyces bekefii</name>
    <dbReference type="NCBI Taxonomy" id="1653850"/>
    <lineage>
        <taxon>Bacteria</taxon>
        <taxon>Pseudomonadati</taxon>
        <taxon>Planctomycetota</taxon>
        <taxon>Planctomycetia</taxon>
        <taxon>Planctomycetales</taxon>
        <taxon>Planctomycetaceae</taxon>
        <taxon>Planctomyces</taxon>
    </lineage>
</organism>
<keyword evidence="3" id="KW-1185">Reference proteome</keyword>
<dbReference type="Pfam" id="PF01041">
    <property type="entry name" value="DegT_DnrJ_EryC1"/>
    <property type="match status" value="1"/>
</dbReference>
<evidence type="ECO:0000256" key="1">
    <source>
        <dbReference type="ARBA" id="ARBA00022898"/>
    </source>
</evidence>
<dbReference type="EMBL" id="SRHE01000654">
    <property type="protein sequence ID" value="TWW08469.1"/>
    <property type="molecule type" value="Genomic_DNA"/>
</dbReference>
<feature type="non-terminal residue" evidence="2">
    <location>
        <position position="119"/>
    </location>
</feature>
<dbReference type="Gene3D" id="3.40.640.10">
    <property type="entry name" value="Type I PLP-dependent aspartate aminotransferase-like (Major domain)"/>
    <property type="match status" value="1"/>
</dbReference>
<dbReference type="GO" id="GO:0030170">
    <property type="term" value="F:pyridoxal phosphate binding"/>
    <property type="evidence" value="ECO:0007669"/>
    <property type="project" value="TreeGrafter"/>
</dbReference>
<keyword evidence="1" id="KW-0663">Pyridoxal phosphate</keyword>
<evidence type="ECO:0000313" key="2">
    <source>
        <dbReference type="EMBL" id="TWW08469.1"/>
    </source>
</evidence>
<dbReference type="InterPro" id="IPR000653">
    <property type="entry name" value="DegT/StrS_aminotransferase"/>
</dbReference>
<name>A0A5C6M2Z6_9PLAN</name>
<dbReference type="InterPro" id="IPR015421">
    <property type="entry name" value="PyrdxlP-dep_Trfase_major"/>
</dbReference>